<keyword evidence="1" id="KW-0812">Transmembrane</keyword>
<gene>
    <name evidence="2" type="ORF">B7463_g7594</name>
</gene>
<dbReference type="EMBL" id="NCSJ02000152">
    <property type="protein sequence ID" value="RFU28743.1"/>
    <property type="molecule type" value="Genomic_DNA"/>
</dbReference>
<reference evidence="2 3" key="1">
    <citation type="submission" date="2018-05" db="EMBL/GenBank/DDBJ databases">
        <title>Draft genome sequence of Scytalidium lignicola DSM 105466, a ubiquitous saprotrophic fungus.</title>
        <authorList>
            <person name="Buettner E."/>
            <person name="Gebauer A.M."/>
            <person name="Hofrichter M."/>
            <person name="Liers C."/>
            <person name="Kellner H."/>
        </authorList>
    </citation>
    <scope>NUCLEOTIDE SEQUENCE [LARGE SCALE GENOMIC DNA]</scope>
    <source>
        <strain evidence="2 3">DSM 105466</strain>
    </source>
</reference>
<sequence length="833" mass="92409">MEATYARIFDDLDRDVNLGDFSYTSSSPTADSALGKLTTIDISENGESPDDNASPRSSIFRKSSSTLNDYESLRSSPSSVFGKWKIPHGNGSTRSLLRQSVTSASDYEKISTTKSLTDVSIDELRQRHPGAPHTPRLFKKPTLFLRRKSTFDGHFATGKPGWWKKQMLVDRSLRAMAAFTAVCAIVMMVILIVYLPAFKRRLNHHTTSVGAGNGESCSVMERRNVQLVTSLKVSEIPWALSMRGDSRIGTNSPTSINHKKSGKVKAWISWLLLISTSLPVHFLANSVFGPSFYIAMPKNVTFLEVSTVEMNNYTSTVQSDSLDSACWTALRAGYYALPQDLNELDIKYSPLHLGNGTGFTTVQVMYSTNCAQYRETTDIATARSEKVWNTVGNADIRYEIGDCTQGHSVNCILSGEEAKTCRLSVRMQAVFILSGCLIIKAIYMIALNFRARGRVKEQCLTFGDVIVASVLDPDLKVQNECLLNSGDGYRLKVAHTCHKHCKDPEASDTGDGIGHCQKCKKYNDINMLTGLPHPQIAIKYKRSLLSNLGSTAITQIIALMVCSLAMVGASIVLIVLMTQEAKYFRQACSSLEPYLPTYDSECSLGLTQDLKKTFGSWGGFSSSAQLGSNLKPDSLLSEFIAFAVSNGAQVLYSLLYLLLIYNLSLICMEREWGSYERRRKRPRCTIVSGSAFEQSYFLQLPSKIIIPMMIMAASMHWLIGQSISTIETIFTDPTSGVEHSVYYITYASYPIFITTVCMLFTTGACWWAFTYRREGFIPQNFGSIRTCCASTTELEDFNREGIKWGDLGKGEKFRRAGFSSDEPGKIAPAELYA</sequence>
<dbReference type="Proteomes" id="UP000258309">
    <property type="component" value="Unassembled WGS sequence"/>
</dbReference>
<feature type="transmembrane region" description="Helical" evidence="1">
    <location>
        <begin position="429"/>
        <end position="449"/>
    </location>
</feature>
<feature type="transmembrane region" description="Helical" evidence="1">
    <location>
        <begin position="639"/>
        <end position="661"/>
    </location>
</feature>
<feature type="transmembrane region" description="Helical" evidence="1">
    <location>
        <begin position="743"/>
        <end position="769"/>
    </location>
</feature>
<evidence type="ECO:0000256" key="1">
    <source>
        <dbReference type="SAM" id="Phobius"/>
    </source>
</evidence>
<dbReference type="PANTHER" id="PTHR35395">
    <property type="entry name" value="DUF6536 DOMAIN-CONTAINING PROTEIN"/>
    <property type="match status" value="1"/>
</dbReference>
<evidence type="ECO:0000313" key="2">
    <source>
        <dbReference type="EMBL" id="RFU28743.1"/>
    </source>
</evidence>
<name>A0A3E2H6N4_SCYLI</name>
<accession>A0A3E2H6N4</accession>
<feature type="transmembrane region" description="Helical" evidence="1">
    <location>
        <begin position="552"/>
        <end position="576"/>
    </location>
</feature>
<keyword evidence="3" id="KW-1185">Reference proteome</keyword>
<feature type="non-terminal residue" evidence="2">
    <location>
        <position position="833"/>
    </location>
</feature>
<keyword evidence="1" id="KW-1133">Transmembrane helix</keyword>
<organism evidence="2 3">
    <name type="scientific">Scytalidium lignicola</name>
    <name type="common">Hyphomycete</name>
    <dbReference type="NCBI Taxonomy" id="5539"/>
    <lineage>
        <taxon>Eukaryota</taxon>
        <taxon>Fungi</taxon>
        <taxon>Dikarya</taxon>
        <taxon>Ascomycota</taxon>
        <taxon>Pezizomycotina</taxon>
        <taxon>Leotiomycetes</taxon>
        <taxon>Leotiomycetes incertae sedis</taxon>
        <taxon>Scytalidium</taxon>
    </lineage>
</organism>
<comment type="caution">
    <text evidence="2">The sequence shown here is derived from an EMBL/GenBank/DDBJ whole genome shotgun (WGS) entry which is preliminary data.</text>
</comment>
<protein>
    <submittedName>
        <fullName evidence="2">Uncharacterized protein</fullName>
    </submittedName>
</protein>
<feature type="non-terminal residue" evidence="2">
    <location>
        <position position="1"/>
    </location>
</feature>
<dbReference type="AlphaFoldDB" id="A0A3E2H6N4"/>
<feature type="transmembrane region" description="Helical" evidence="1">
    <location>
        <begin position="267"/>
        <end position="288"/>
    </location>
</feature>
<dbReference type="OrthoDB" id="5429634at2759"/>
<proteinExistence type="predicted"/>
<feature type="transmembrane region" description="Helical" evidence="1">
    <location>
        <begin position="704"/>
        <end position="723"/>
    </location>
</feature>
<dbReference type="PANTHER" id="PTHR35395:SF1">
    <property type="entry name" value="DUF6536 DOMAIN-CONTAINING PROTEIN"/>
    <property type="match status" value="1"/>
</dbReference>
<evidence type="ECO:0000313" key="3">
    <source>
        <dbReference type="Proteomes" id="UP000258309"/>
    </source>
</evidence>
<keyword evidence="1" id="KW-0472">Membrane</keyword>
<feature type="transmembrane region" description="Helical" evidence="1">
    <location>
        <begin position="175"/>
        <end position="195"/>
    </location>
</feature>